<dbReference type="Gene3D" id="1.10.1370.40">
    <property type="match status" value="1"/>
</dbReference>
<dbReference type="InterPro" id="IPR045090">
    <property type="entry name" value="Pept_M3A_M3B"/>
</dbReference>
<dbReference type="GO" id="GO:0046872">
    <property type="term" value="F:metal ion binding"/>
    <property type="evidence" value="ECO:0007669"/>
    <property type="project" value="UniProtKB-UniRule"/>
</dbReference>
<comment type="similarity">
    <text evidence="6">Belongs to the peptidase M3 family.</text>
</comment>
<evidence type="ECO:0000256" key="2">
    <source>
        <dbReference type="ARBA" id="ARBA00022723"/>
    </source>
</evidence>
<feature type="domain" description="Peptidase M3A/M3B catalytic" evidence="7">
    <location>
        <begin position="670"/>
        <end position="874"/>
    </location>
</feature>
<dbReference type="PANTHER" id="PTHR11804">
    <property type="entry name" value="PROTEASE M3 THIMET OLIGOPEPTIDASE-RELATED"/>
    <property type="match status" value="1"/>
</dbReference>
<evidence type="ECO:0000256" key="4">
    <source>
        <dbReference type="ARBA" id="ARBA00022833"/>
    </source>
</evidence>
<organism evidence="8 9">
    <name type="scientific">Plasmodium relictum</name>
    <dbReference type="NCBI Taxonomy" id="85471"/>
    <lineage>
        <taxon>Eukaryota</taxon>
        <taxon>Sar</taxon>
        <taxon>Alveolata</taxon>
        <taxon>Apicomplexa</taxon>
        <taxon>Aconoidasida</taxon>
        <taxon>Haemosporida</taxon>
        <taxon>Plasmodiidae</taxon>
        <taxon>Plasmodium</taxon>
        <taxon>Plasmodium (Haemamoeba)</taxon>
    </lineage>
</organism>
<dbReference type="SUPFAM" id="SSF55486">
    <property type="entry name" value="Metalloproteases ('zincins'), catalytic domain"/>
    <property type="match status" value="1"/>
</dbReference>
<evidence type="ECO:0000256" key="3">
    <source>
        <dbReference type="ARBA" id="ARBA00022801"/>
    </source>
</evidence>
<sequence>MNSIIYKWTNRKYDTIKYWGAIYQRNFFFKKISRNDISKLLKKIKLKNEVKNENQDLILGNNITLSKKNKPESSTSIDQFSRSVDILNDDDINSIDYILQEVEKKNKKNGGFLLELIGITSNGDSILNSSIMCIKTCDKILNNIYKENNIFKIINMIDTVSNNLCKLGDTLELLRNLHNNKKTIAMAHSALEKLTNYIDRINIDQNIYNFLKKKYNENINLLDNEHKEVLKNMIISMENQGVHIEDEKKRKNYLELQSYEKHFSFHASSNFCSEYDGMYIEKKKLLKYMDEHTINDYEQKVIPFIKSNKIKIDPKYSLNDYIYLLQDSSFVMTILEKVNDKNIANTVYSLLKKPNNMFLNNILILQYYRNMLISYRGFKNYNEYSLKSCILNTPTKVNYFLKNFLEKILPYFFRELEFIEKYIDISNSKLMQTDKIDANESVDNNKNVNFKKNIINNNTKIVTKLHSSNIFYYMNEIKKVKLKKIEEQMNRNLSLYDVIKFVIKLLKDTYSLEMVNVLPLKNELWDEYILKFEIRKENYIFGYIYMDLFERENKNHSIAQYTVRCSKNMNICLKYKWLEENVNEYPFFYSGIIKSKNNNNIINSNNNDNKNNKGNVSNNNIYRQTTSTFLVCNFNVNLNDEENNIIDKNDCSNKLFINNKMKYFLGKIKMSIDKVNMFLHEFGHTLHCILSSTYLQHLSGNRSGVDFSEFSSHFFEEYLNNYGSLLLLYCKNKNEEYMKSLLKSYIKNKNIICYYSLVQTTIQSIIDQIFYSLSHNTDSITERRKLIENEIKNYFSNIYYKDIFILDLFPQIHYSKTSHLIHYPSNYYSYLYCSVLSKYIWNKIFKNDIYNKNKANKIVQFLQGGSVDSSLKNIISLVEDDKAKIDYFTENPHMIPLDDFLTYYEDNQDKYNSFLENL</sequence>
<evidence type="ECO:0000256" key="5">
    <source>
        <dbReference type="ARBA" id="ARBA00023049"/>
    </source>
</evidence>
<dbReference type="PANTHER" id="PTHR11804:SF79">
    <property type="entry name" value="MITOCHONDRIAL INTERMEDIATE PEPTIDASE"/>
    <property type="match status" value="1"/>
</dbReference>
<accession>A0A1J1H9V1</accession>
<dbReference type="AlphaFoldDB" id="A0A1J1H9V1"/>
<dbReference type="Pfam" id="PF01432">
    <property type="entry name" value="Peptidase_M3"/>
    <property type="match status" value="2"/>
</dbReference>
<proteinExistence type="inferred from homology"/>
<dbReference type="EMBL" id="LN835307">
    <property type="protein sequence ID" value="CRH01717.1"/>
    <property type="molecule type" value="Genomic_DNA"/>
</dbReference>
<comment type="cofactor">
    <cofactor evidence="6">
        <name>Zn(2+)</name>
        <dbReference type="ChEBI" id="CHEBI:29105"/>
    </cofactor>
    <text evidence="6">Binds 1 zinc ion.</text>
</comment>
<dbReference type="GO" id="GO:0006518">
    <property type="term" value="P:peptide metabolic process"/>
    <property type="evidence" value="ECO:0007669"/>
    <property type="project" value="TreeGrafter"/>
</dbReference>
<dbReference type="GO" id="GO:0006508">
    <property type="term" value="P:proteolysis"/>
    <property type="evidence" value="ECO:0007669"/>
    <property type="project" value="UniProtKB-KW"/>
</dbReference>
<dbReference type="GeneID" id="39737854"/>
<dbReference type="GO" id="GO:0004222">
    <property type="term" value="F:metalloendopeptidase activity"/>
    <property type="evidence" value="ECO:0007669"/>
    <property type="project" value="UniProtKB-EC"/>
</dbReference>
<gene>
    <name evidence="8" type="ORF">PRELSG_1261000</name>
</gene>
<dbReference type="KEGG" id="prel:PRELSG_1261000"/>
<dbReference type="VEuPathDB" id="PlasmoDB:PRELSG_1261000"/>
<keyword evidence="2 6" id="KW-0479">Metal-binding</keyword>
<feature type="domain" description="Peptidase M3A/M3B catalytic" evidence="7">
    <location>
        <begin position="360"/>
        <end position="634"/>
    </location>
</feature>
<keyword evidence="4 6" id="KW-0862">Zinc</keyword>
<evidence type="ECO:0000313" key="8">
    <source>
        <dbReference type="EMBL" id="CRH01717.1"/>
    </source>
</evidence>
<dbReference type="OrthoDB" id="17530at2759"/>
<evidence type="ECO:0000256" key="1">
    <source>
        <dbReference type="ARBA" id="ARBA00022670"/>
    </source>
</evidence>
<dbReference type="InterPro" id="IPR001567">
    <property type="entry name" value="Pept_M3A_M3B_dom"/>
</dbReference>
<evidence type="ECO:0000313" key="9">
    <source>
        <dbReference type="Proteomes" id="UP000220158"/>
    </source>
</evidence>
<protein>
    <submittedName>
        <fullName evidence="8">Endopeptidase, putative</fullName>
        <ecNumber evidence="8">3.4.24.59</ecNumber>
    </submittedName>
</protein>
<evidence type="ECO:0000256" key="6">
    <source>
        <dbReference type="RuleBase" id="RU003435"/>
    </source>
</evidence>
<keyword evidence="5 6" id="KW-0482">Metalloprotease</keyword>
<keyword evidence="3 6" id="KW-0378">Hydrolase</keyword>
<keyword evidence="9" id="KW-1185">Reference proteome</keyword>
<dbReference type="EC" id="3.4.24.59" evidence="8"/>
<name>A0A1J1H9V1_PLARL</name>
<keyword evidence="1 6" id="KW-0645">Protease</keyword>
<dbReference type="GO" id="GO:0005739">
    <property type="term" value="C:mitochondrion"/>
    <property type="evidence" value="ECO:0007669"/>
    <property type="project" value="TreeGrafter"/>
</dbReference>
<dbReference type="RefSeq" id="XP_028534716.1">
    <property type="nucleotide sequence ID" value="XM_028678425.1"/>
</dbReference>
<evidence type="ECO:0000259" key="7">
    <source>
        <dbReference type="Pfam" id="PF01432"/>
    </source>
</evidence>
<reference evidence="8 9" key="1">
    <citation type="submission" date="2015-04" db="EMBL/GenBank/DDBJ databases">
        <authorList>
            <consortium name="Pathogen Informatics"/>
        </authorList>
    </citation>
    <scope>NUCLEOTIDE SEQUENCE [LARGE SCALE GENOMIC DNA]</scope>
    <source>
        <strain evidence="8 9">SGS1</strain>
    </source>
</reference>
<dbReference type="Proteomes" id="UP000220158">
    <property type="component" value="Chromosome 12"/>
</dbReference>
<dbReference type="OMA" id="QYYRNML"/>